<keyword evidence="2" id="KW-0507">mRNA processing</keyword>
<dbReference type="SMART" id="SM00386">
    <property type="entry name" value="HAT"/>
    <property type="match status" value="6"/>
</dbReference>
<accession>A0A871R7R2</accession>
<keyword evidence="5" id="KW-0539">Nucleus</keyword>
<evidence type="ECO:0000256" key="2">
    <source>
        <dbReference type="ARBA" id="ARBA00022664"/>
    </source>
</evidence>
<dbReference type="Proteomes" id="UP000663131">
    <property type="component" value="Chromosome 5"/>
</dbReference>
<gene>
    <name evidence="7" type="ORF">BRETT_004343</name>
</gene>
<dbReference type="GO" id="GO:0030627">
    <property type="term" value="F:pre-mRNA 5'-splice site binding"/>
    <property type="evidence" value="ECO:0007669"/>
    <property type="project" value="TreeGrafter"/>
</dbReference>
<reference evidence="7" key="1">
    <citation type="submission" date="2020-10" db="EMBL/GenBank/DDBJ databases">
        <authorList>
            <person name="Palmer J.M."/>
        </authorList>
    </citation>
    <scope>NUCLEOTIDE SEQUENCE</scope>
    <source>
        <strain evidence="7">UCD 2041</strain>
    </source>
</reference>
<sequence>MIASNDRPKLGCISRYSMWLTLQKEVESEPEDFSKWTKLIDEIEQQVAQNTNEISSSHDVKKVIHYDFDRLLGRYPFLSQVWKQYVTIEYTLSGLESSAKVLERAVKDFPQSLDLWLDYININITNKLLPADGIRSLFQKALKLVGRQFMAHPIWDLYIEWEEQNSGHNSNEYLNIYLQIIWIPLYEYARYFEAFTDLRSHFTIRDLIPENTSNTVLSNVLDQLKINGTNWDELDDEKLQTLIDTYFKAIFARTQKGTNERWKYESAITRLQFEPKPVSDEDFKCWADYLDFEEKNGDIEQIICLYERCLITECQYQSVWMRYIRFLIQNTTNEDKVLQCFNNAINRFLLKTDLKIRYMFSKYYELKLHDTEKAENILLEVVKQNPAEYEPVGRIFRLIYRHAKDKDIIIKDALACVMNIHLDMTKKDNISNPRKKRRVDASVTEIKSAKLANLTHILNFKNCSQLVVEVGKIYWLDRHSIKETREVLIKFFNFRIMRSSEPYWLFFVKFEMCEGNTHNLTNIVNYIKFYSEMSITVTNTILSEYNSYMLKNGTTEQISNISRELIRNTLECDMESSTAMKHFLKARLDRDLNEKAVNKRLISENGHPSGVAEARPLISNQIDYELGISELGTAPIPRFSQVERANATVRFAHQDE</sequence>
<dbReference type="OrthoDB" id="10265668at2759"/>
<dbReference type="InterPro" id="IPR059164">
    <property type="entry name" value="HAT_PRP39_C"/>
</dbReference>
<dbReference type="Pfam" id="PF23241">
    <property type="entry name" value="HAT_PRP39_C"/>
    <property type="match status" value="1"/>
</dbReference>
<dbReference type="EMBL" id="CP063133">
    <property type="protein sequence ID" value="QOU19122.1"/>
    <property type="molecule type" value="Genomic_DNA"/>
</dbReference>
<organism evidence="7 8">
    <name type="scientific">Dekkera bruxellensis</name>
    <name type="common">Brettanomyces custersii</name>
    <dbReference type="NCBI Taxonomy" id="5007"/>
    <lineage>
        <taxon>Eukaryota</taxon>
        <taxon>Fungi</taxon>
        <taxon>Dikarya</taxon>
        <taxon>Ascomycota</taxon>
        <taxon>Saccharomycotina</taxon>
        <taxon>Pichiomycetes</taxon>
        <taxon>Pichiales</taxon>
        <taxon>Pichiaceae</taxon>
        <taxon>Brettanomyces</taxon>
    </lineage>
</organism>
<evidence type="ECO:0000313" key="7">
    <source>
        <dbReference type="EMBL" id="QOU19122.1"/>
    </source>
</evidence>
<dbReference type="PANTHER" id="PTHR17204:SF5">
    <property type="entry name" value="PRE-MRNA-PROCESSING FACTOR 39"/>
    <property type="match status" value="1"/>
</dbReference>
<dbReference type="InterPro" id="IPR011990">
    <property type="entry name" value="TPR-like_helical_dom_sf"/>
</dbReference>
<proteinExistence type="inferred from homology"/>
<evidence type="ECO:0000313" key="8">
    <source>
        <dbReference type="Proteomes" id="UP000663131"/>
    </source>
</evidence>
<reference evidence="7" key="2">
    <citation type="journal article" name="BMC Genomics">
        <title>New genome assemblies reveal patterns of domestication and adaptation across Brettanomyces (Dekkera) species.</title>
        <authorList>
            <person name="Roach M.J."/>
            <person name="Borneman A.R."/>
        </authorList>
    </citation>
    <scope>NUCLEOTIDE SEQUENCE</scope>
    <source>
        <strain evidence="7">UCD 2041</strain>
    </source>
</reference>
<evidence type="ECO:0000256" key="5">
    <source>
        <dbReference type="ARBA" id="ARBA00023242"/>
    </source>
</evidence>
<dbReference type="InterPro" id="IPR003107">
    <property type="entry name" value="HAT"/>
</dbReference>
<dbReference type="GO" id="GO:0071004">
    <property type="term" value="C:U2-type prespliceosome"/>
    <property type="evidence" value="ECO:0007669"/>
    <property type="project" value="TreeGrafter"/>
</dbReference>
<dbReference type="SUPFAM" id="SSF48452">
    <property type="entry name" value="TPR-like"/>
    <property type="match status" value="1"/>
</dbReference>
<evidence type="ECO:0000256" key="3">
    <source>
        <dbReference type="ARBA" id="ARBA00022737"/>
    </source>
</evidence>
<name>A0A871R7R2_DEKBR</name>
<dbReference type="RefSeq" id="XP_041135615.1">
    <property type="nucleotide sequence ID" value="XM_041282839.1"/>
</dbReference>
<dbReference type="AlphaFoldDB" id="A0A871R7R2"/>
<evidence type="ECO:0000256" key="6">
    <source>
        <dbReference type="ARBA" id="ARBA00038019"/>
    </source>
</evidence>
<dbReference type="GO" id="GO:0005685">
    <property type="term" value="C:U1 snRNP"/>
    <property type="evidence" value="ECO:0007669"/>
    <property type="project" value="TreeGrafter"/>
</dbReference>
<dbReference type="GO" id="GO:0000243">
    <property type="term" value="C:commitment complex"/>
    <property type="evidence" value="ECO:0007669"/>
    <property type="project" value="TreeGrafter"/>
</dbReference>
<dbReference type="PANTHER" id="PTHR17204">
    <property type="entry name" value="PRE-MRNA PROCESSING PROTEIN PRP39-RELATED"/>
    <property type="match status" value="1"/>
</dbReference>
<evidence type="ECO:0000256" key="1">
    <source>
        <dbReference type="ARBA" id="ARBA00004123"/>
    </source>
</evidence>
<dbReference type="Pfam" id="PF23240">
    <property type="entry name" value="HAT_PRP39_N"/>
    <property type="match status" value="1"/>
</dbReference>
<protein>
    <recommendedName>
        <fullName evidence="9">Pre-mRNA-processing factor 39</fullName>
    </recommendedName>
</protein>
<dbReference type="GO" id="GO:0000395">
    <property type="term" value="P:mRNA 5'-splice site recognition"/>
    <property type="evidence" value="ECO:0007669"/>
    <property type="project" value="TreeGrafter"/>
</dbReference>
<comment type="subcellular location">
    <subcellularLocation>
        <location evidence="1">Nucleus</location>
    </subcellularLocation>
</comment>
<keyword evidence="3" id="KW-0677">Repeat</keyword>
<dbReference type="KEGG" id="bbrx:BRETT_004343"/>
<comment type="similarity">
    <text evidence="6">Belongs to the PRP39 family.</text>
</comment>
<dbReference type="GeneID" id="64576266"/>
<keyword evidence="4" id="KW-0508">mRNA splicing</keyword>
<evidence type="ECO:0000256" key="4">
    <source>
        <dbReference type="ARBA" id="ARBA00023187"/>
    </source>
</evidence>
<evidence type="ECO:0008006" key="9">
    <source>
        <dbReference type="Google" id="ProtNLM"/>
    </source>
</evidence>
<dbReference type="Gene3D" id="1.25.40.10">
    <property type="entry name" value="Tetratricopeptide repeat domain"/>
    <property type="match status" value="2"/>
</dbReference>